<dbReference type="PANTHER" id="PTHR19853">
    <property type="entry name" value="WD REPEAT CONTAINING PROTEIN 3 WDR3"/>
    <property type="match status" value="1"/>
</dbReference>
<dbReference type="Pfam" id="PF04003">
    <property type="entry name" value="Utp12"/>
    <property type="match status" value="1"/>
</dbReference>
<feature type="region of interest" description="Disordered" evidence="5">
    <location>
        <begin position="893"/>
        <end position="928"/>
    </location>
</feature>
<sequence length="1149" mass="120662">MSTKTYLRYKQEHVLGLIASPSCNIAADSAGRFAASGTLERVQVWNVRRGLLHASLAEERCEAAVTYVCMGNDDDTVAAGYADGSIRLWSVSRKALITRLQGHKRGVSALVFDAEGDTLVSGSQDTTIVVWDLTAQAGVCRLRGHKDEVTALVLVDPAYLRDAAAGASSAGSAGFAGRPLLVSASKDTLLKVWDLAEQTCVQTMVGHRSEVWALAGAPAIGAAPAGEGLLGAGVGGAQAASSVAAGASAAPGRPGKRPRPVAGEEDEASGSASSAEALDVATSGLRLLSGSADAMLRTFAVRRRSAAEAAAAAIAEREAAAAAGDAGVAAMAARAVQPPFVDAMGSVARLDSGRCQGIVTSKDGRWAAVYGRGKTLELYQARPWAEVKRRVQRRRRRARERARRAEREREAAMADGDVADERNAKRGKRAAASIGTSEFDKRRADAAGSGSDDDDDDEEEAGEGTDLAGEESARPIAGDEWGLFAVVRCPNKVRSAVLLPPDAVPGARSATATADGALPPAVLVCTGDNQLELHCVDDAEARRTALPDGTSVAGSRRLGAISASGHRKDVRAVAMGPDGALVLTAGEGQLKLWNGVTGASLRTMECGFALCVEFLPGGQHAVVGTKEGAVQVFDLASGDMIEDHQDAHEGAVYALDVRADGRGVATGSADKAVKLWEIDTATAGSAAVAAGAARPSLVHARTLRMPDEVLAVRYSHHGEADASRRLLAVSLLDSTVKVFFEDTLKFFISLYGHRLPVTSMDISADSTLIATASADKNVKLWGLDFGDCHRSLFAHDDAVTSVRFIGKTHLFFTAGKDGRVRHWDGDRFVQIHECTGHTGAVWGVAVAPKGLMMASAGADRSVRVWQRSDEQVFLEEEREARAGAAMDAEIAGRANNSDPFGEAVPEAPSQDGAPSIGAAPESTAVGGGSAASVSAADRLLGAISLAVEAREAWTEYERDLESAVRDTAAGTLEERAAMRSTGEAVRPLVPPPAPKLELLKRTPAEMVLDALRAVPPADREQAILLLPFNAALELVRCLHRHVRRGVDVELCSRYILFTVRLHYTQLVASPSSRAELGAIRASIRARVGELRDIFGYTRAGLRFLDRAAASASGDGQAGFLAGDADKGDDEQAAPAKGVRFGRFRDVKLF</sequence>
<keyword evidence="1 4" id="KW-0853">WD repeat</keyword>
<comment type="caution">
    <text evidence="7">The sequence shown here is derived from an EMBL/GenBank/DDBJ whole genome shotgun (WGS) entry which is preliminary data.</text>
</comment>
<dbReference type="GO" id="GO:0030490">
    <property type="term" value="P:maturation of SSU-rRNA"/>
    <property type="evidence" value="ECO:0007669"/>
    <property type="project" value="TreeGrafter"/>
</dbReference>
<dbReference type="GO" id="GO:0032040">
    <property type="term" value="C:small-subunit processome"/>
    <property type="evidence" value="ECO:0007669"/>
    <property type="project" value="TreeGrafter"/>
</dbReference>
<feature type="domain" description="Small-subunit processome Utp12" evidence="6">
    <location>
        <begin position="1006"/>
        <end position="1105"/>
    </location>
</feature>
<dbReference type="GO" id="GO:0030515">
    <property type="term" value="F:snoRNA binding"/>
    <property type="evidence" value="ECO:0007669"/>
    <property type="project" value="TreeGrafter"/>
</dbReference>
<feature type="repeat" description="WD" evidence="4">
    <location>
        <begin position="750"/>
        <end position="791"/>
    </location>
</feature>
<dbReference type="Pfam" id="PF25172">
    <property type="entry name" value="Beta-prop_WDR3_2nd"/>
    <property type="match status" value="1"/>
</dbReference>
<feature type="compositionally biased region" description="Basic and acidic residues" evidence="5">
    <location>
        <begin position="403"/>
        <end position="412"/>
    </location>
</feature>
<feature type="repeat" description="WD" evidence="4">
    <location>
        <begin position="792"/>
        <end position="824"/>
    </location>
</feature>
<dbReference type="PRINTS" id="PR00320">
    <property type="entry name" value="GPROTEINBRPT"/>
</dbReference>
<dbReference type="InterPro" id="IPR019775">
    <property type="entry name" value="WD40_repeat_CS"/>
</dbReference>
<dbReference type="SMART" id="SM00320">
    <property type="entry name" value="WD40"/>
    <property type="match status" value="12"/>
</dbReference>
<dbReference type="GO" id="GO:0034388">
    <property type="term" value="C:Pwp2p-containing subcomplex of 90S preribosome"/>
    <property type="evidence" value="ECO:0007669"/>
    <property type="project" value="TreeGrafter"/>
</dbReference>
<evidence type="ECO:0000256" key="2">
    <source>
        <dbReference type="ARBA" id="ARBA00022737"/>
    </source>
</evidence>
<dbReference type="EMBL" id="VLTM01000138">
    <property type="protein sequence ID" value="KAA0149279.1"/>
    <property type="molecule type" value="Genomic_DNA"/>
</dbReference>
<evidence type="ECO:0000256" key="5">
    <source>
        <dbReference type="SAM" id="MobiDB-lite"/>
    </source>
</evidence>
<dbReference type="AlphaFoldDB" id="A0A5A8C9K3"/>
<dbReference type="CDD" id="cd00200">
    <property type="entry name" value="WD40"/>
    <property type="match status" value="1"/>
</dbReference>
<dbReference type="SUPFAM" id="SSF50978">
    <property type="entry name" value="WD40 repeat-like"/>
    <property type="match status" value="2"/>
</dbReference>
<dbReference type="InterPro" id="IPR015943">
    <property type="entry name" value="WD40/YVTN_repeat-like_dom_sf"/>
</dbReference>
<accession>A0A5A8C9K3</accession>
<dbReference type="Pfam" id="PF25173">
    <property type="entry name" value="Beta-prop_WDR3_1st"/>
    <property type="match status" value="1"/>
</dbReference>
<dbReference type="FunFam" id="2.130.10.10:FF:000157">
    <property type="entry name" value="WD repeat domain 3"/>
    <property type="match status" value="1"/>
</dbReference>
<dbReference type="PANTHER" id="PTHR19853:SF0">
    <property type="entry name" value="WD REPEAT-CONTAINING PROTEIN 3"/>
    <property type="match status" value="1"/>
</dbReference>
<dbReference type="PROSITE" id="PS50294">
    <property type="entry name" value="WD_REPEATS_REGION"/>
    <property type="match status" value="5"/>
</dbReference>
<dbReference type="Gene3D" id="2.130.10.10">
    <property type="entry name" value="YVTN repeat-like/Quinoprotein amine dehydrogenase"/>
    <property type="match status" value="4"/>
</dbReference>
<name>A0A5A8C9K3_CAFRO</name>
<evidence type="ECO:0000313" key="7">
    <source>
        <dbReference type="EMBL" id="KAA0149279.1"/>
    </source>
</evidence>
<reference evidence="7 8" key="1">
    <citation type="submission" date="2019-07" db="EMBL/GenBank/DDBJ databases">
        <title>Genomes of Cafeteria roenbergensis.</title>
        <authorList>
            <person name="Fischer M.G."/>
            <person name="Hackl T."/>
            <person name="Roman M."/>
        </authorList>
    </citation>
    <scope>NUCLEOTIDE SEQUENCE [LARGE SCALE GENOMIC DNA]</scope>
    <source>
        <strain evidence="7 8">Cflag</strain>
    </source>
</reference>
<protein>
    <recommendedName>
        <fullName evidence="6">Small-subunit processome Utp12 domain-containing protein</fullName>
    </recommendedName>
</protein>
<evidence type="ECO:0000256" key="4">
    <source>
        <dbReference type="PROSITE-ProRule" id="PRU00221"/>
    </source>
</evidence>
<dbReference type="Proteomes" id="UP000325113">
    <property type="component" value="Unassembled WGS sequence"/>
</dbReference>
<dbReference type="InterPro" id="IPR007148">
    <property type="entry name" value="SSU_processome_Utp12"/>
</dbReference>
<comment type="similarity">
    <text evidence="3">Belongs to the WD repeat WDR3/UTP12 family.</text>
</comment>
<dbReference type="PROSITE" id="PS00678">
    <property type="entry name" value="WD_REPEATS_1"/>
    <property type="match status" value="2"/>
</dbReference>
<feature type="repeat" description="WD" evidence="4">
    <location>
        <begin position="180"/>
        <end position="203"/>
    </location>
</feature>
<evidence type="ECO:0000256" key="1">
    <source>
        <dbReference type="ARBA" id="ARBA00022574"/>
    </source>
</evidence>
<organism evidence="7 8">
    <name type="scientific">Cafeteria roenbergensis</name>
    <name type="common">Marine flagellate</name>
    <dbReference type="NCBI Taxonomy" id="33653"/>
    <lineage>
        <taxon>Eukaryota</taxon>
        <taxon>Sar</taxon>
        <taxon>Stramenopiles</taxon>
        <taxon>Bigyra</taxon>
        <taxon>Opalozoa</taxon>
        <taxon>Bicosoecida</taxon>
        <taxon>Cafeteriaceae</taxon>
        <taxon>Cafeteria</taxon>
    </lineage>
</organism>
<feature type="region of interest" description="Disordered" evidence="5">
    <location>
        <begin position="401"/>
        <end position="473"/>
    </location>
</feature>
<dbReference type="InterPro" id="IPR020472">
    <property type="entry name" value="WD40_PAC1"/>
</dbReference>
<evidence type="ECO:0000313" key="8">
    <source>
        <dbReference type="Proteomes" id="UP000325113"/>
    </source>
</evidence>
<feature type="compositionally biased region" description="Acidic residues" evidence="5">
    <location>
        <begin position="451"/>
        <end position="463"/>
    </location>
</feature>
<dbReference type="InterPro" id="IPR051570">
    <property type="entry name" value="TBC1_cilium_biogenesis"/>
</dbReference>
<feature type="region of interest" description="Disordered" evidence="5">
    <location>
        <begin position="245"/>
        <end position="275"/>
    </location>
</feature>
<dbReference type="InterPro" id="IPR001680">
    <property type="entry name" value="WD40_rpt"/>
</dbReference>
<proteinExistence type="inferred from homology"/>
<feature type="repeat" description="WD" evidence="4">
    <location>
        <begin position="834"/>
        <end position="875"/>
    </location>
</feature>
<keyword evidence="2" id="KW-0677">Repeat</keyword>
<feature type="repeat" description="WD" evidence="4">
    <location>
        <begin position="645"/>
        <end position="686"/>
    </location>
</feature>
<feature type="repeat" description="WD" evidence="4">
    <location>
        <begin position="100"/>
        <end position="133"/>
    </location>
</feature>
<feature type="repeat" description="WD" evidence="4">
    <location>
        <begin position="563"/>
        <end position="603"/>
    </location>
</feature>
<dbReference type="PROSITE" id="PS50082">
    <property type="entry name" value="WD_REPEATS_2"/>
    <property type="match status" value="7"/>
</dbReference>
<evidence type="ECO:0000259" key="6">
    <source>
        <dbReference type="Pfam" id="PF04003"/>
    </source>
</evidence>
<dbReference type="InterPro" id="IPR036322">
    <property type="entry name" value="WD40_repeat_dom_sf"/>
</dbReference>
<evidence type="ECO:0000256" key="3">
    <source>
        <dbReference type="ARBA" id="ARBA00038229"/>
    </source>
</evidence>
<gene>
    <name evidence="7" type="ORF">FNF31_07239</name>
</gene>